<evidence type="ECO:0000259" key="14">
    <source>
        <dbReference type="Pfam" id="PF07715"/>
    </source>
</evidence>
<keyword evidence="2 10" id="KW-0813">Transport</keyword>
<dbReference type="Gene3D" id="2.40.170.20">
    <property type="entry name" value="TonB-dependent receptor, beta-barrel domain"/>
    <property type="match status" value="1"/>
</dbReference>
<dbReference type="InterPro" id="IPR012910">
    <property type="entry name" value="Plug_dom"/>
</dbReference>
<reference evidence="15" key="1">
    <citation type="submission" date="2020-02" db="EMBL/GenBank/DDBJ databases">
        <authorList>
            <person name="Meier V. D."/>
        </authorList>
    </citation>
    <scope>NUCLEOTIDE SEQUENCE</scope>
    <source>
        <strain evidence="15">AVDCRST_MAG89</strain>
    </source>
</reference>
<evidence type="ECO:0000256" key="7">
    <source>
        <dbReference type="ARBA" id="ARBA00023136"/>
    </source>
</evidence>
<dbReference type="PANTHER" id="PTHR30069">
    <property type="entry name" value="TONB-DEPENDENT OUTER MEMBRANE RECEPTOR"/>
    <property type="match status" value="1"/>
</dbReference>
<keyword evidence="7 10" id="KW-0472">Membrane</keyword>
<protein>
    <submittedName>
        <fullName evidence="15">Outer membrane TonB-dependent transporter, utilization system for glycans and polysaccharides (PUL), SusC family</fullName>
    </submittedName>
</protein>
<evidence type="ECO:0000313" key="15">
    <source>
        <dbReference type="EMBL" id="CAA9375709.1"/>
    </source>
</evidence>
<dbReference type="InterPro" id="IPR037066">
    <property type="entry name" value="Plug_dom_sf"/>
</dbReference>
<evidence type="ECO:0000256" key="3">
    <source>
        <dbReference type="ARBA" id="ARBA00022452"/>
    </source>
</evidence>
<evidence type="ECO:0000256" key="10">
    <source>
        <dbReference type="PROSITE-ProRule" id="PRU01360"/>
    </source>
</evidence>
<dbReference type="Pfam" id="PF07715">
    <property type="entry name" value="Plug"/>
    <property type="match status" value="1"/>
</dbReference>
<gene>
    <name evidence="15" type="ORF">AVDCRST_MAG89-4981</name>
</gene>
<organism evidence="15">
    <name type="scientific">uncultured Gemmatimonadota bacterium</name>
    <dbReference type="NCBI Taxonomy" id="203437"/>
    <lineage>
        <taxon>Bacteria</taxon>
        <taxon>Pseudomonadati</taxon>
        <taxon>Gemmatimonadota</taxon>
        <taxon>environmental samples</taxon>
    </lineage>
</organism>
<dbReference type="Gene3D" id="2.60.40.1120">
    <property type="entry name" value="Carboxypeptidase-like, regulatory domain"/>
    <property type="match status" value="1"/>
</dbReference>
<evidence type="ECO:0000256" key="4">
    <source>
        <dbReference type="ARBA" id="ARBA00022692"/>
    </source>
</evidence>
<dbReference type="EMBL" id="CADCTV010001052">
    <property type="protein sequence ID" value="CAA9375709.1"/>
    <property type="molecule type" value="Genomic_DNA"/>
</dbReference>
<dbReference type="InterPro" id="IPR023996">
    <property type="entry name" value="TonB-dep_OMP_SusC/RagA"/>
</dbReference>
<evidence type="ECO:0000256" key="6">
    <source>
        <dbReference type="ARBA" id="ARBA00023077"/>
    </source>
</evidence>
<evidence type="ECO:0000256" key="1">
    <source>
        <dbReference type="ARBA" id="ARBA00004571"/>
    </source>
</evidence>
<sequence length="1015" mass="110339">MRLPCLRRWLGAALLLAAGGALPRAAVAQDPTYVLTGTVVDADTRQPLSDATVQLRTGTDAGPRALTDAAGRFTLRARVAAGTYNLQFTRIGRAAVSRPVTLGAAREVTVDAVGLRTAALQLGELVVTGTGAPATRREVGNAVSSVAGEEVREAPAATSVDQALQGRIAGAEINETSGQPGGGTSIRLRGTNTILGNAEPLIVVDGVIVDNNNEALIGLGSNATRSNTALSNRLSDISPEDIERVEVLKGAAAAALYGSRANSGVIQIFTRRGRQGAPRVSFNTELQAVSTPGYFELNMEPRIGTADTIANRTLAPRLGRDTARIDYQDQVFQTGYGTKNQLSVSGGTEGTTYYLSGNWTDEDGVIRSTGYNRYGGRARVNQRLSRWLEVGVNGSYLRTRTNLVPEGEQTQGVLTTIIFTPTYYDPARFDSAIARLPYSPVIGTNPLDVIQNWTAQTDVTRFLGNVQLTVNPMRNLTLTYLAGLDDGREENTYLQPRGATSAAFTGTLQTPVRSVRRFNNDLTATLESRLSPMLELSSTAGFRYTDDRTNTIRAAVSDLTPGFETLVGVTQTASQGIVELRTAGGYLQERLSIADRLFLTAGVNVEGSSAFGAEQRYQAFPRLSASWVVDDQPGFADSRFGELFSSLRLRGAYGQTGGQPPSEYLNQVTYNNVLFGGRAGLRPSTLQQNLELKPERQREFEFGADLGVFDDRLAAEVTYYDKRTSDLVLSVPLALTSGFSSQFRNIGELSNKGVELTLSAVPVQREALRWNSRFIFARNRNRIEKLNQASDTLTFEYLNAVIEGQPIGVFFGRVYPRDAQNNPINVGPNRTPFARRDTAMVNGVRVITTRREILGDPNPDFTASLLNNFNIRGVELGLLLDGRFGNDVANFTRRSSDFFGSSPNAGVEARGDTIVGTFVRNGERNLLYEEFIEDGSFVKLRELSLQYRFDAPWVRRFGAADLGVRVAGRNLHTWTNYSGIDPEINLFAASTVSRGVDFATTPIPRTFVVGLDFNF</sequence>
<evidence type="ECO:0000256" key="5">
    <source>
        <dbReference type="ARBA" id="ARBA00022729"/>
    </source>
</evidence>
<dbReference type="GO" id="GO:0015344">
    <property type="term" value="F:siderophore uptake transmembrane transporter activity"/>
    <property type="evidence" value="ECO:0007669"/>
    <property type="project" value="TreeGrafter"/>
</dbReference>
<dbReference type="Gene3D" id="2.170.130.10">
    <property type="entry name" value="TonB-dependent receptor, plug domain"/>
    <property type="match status" value="1"/>
</dbReference>
<feature type="domain" description="TonB-dependent receptor-like beta-barrel" evidence="13">
    <location>
        <begin position="438"/>
        <end position="816"/>
    </location>
</feature>
<dbReference type="AlphaFoldDB" id="A0A6J4N2A6"/>
<evidence type="ECO:0000259" key="13">
    <source>
        <dbReference type="Pfam" id="PF00593"/>
    </source>
</evidence>
<evidence type="ECO:0000256" key="8">
    <source>
        <dbReference type="ARBA" id="ARBA00023170"/>
    </source>
</evidence>
<dbReference type="SUPFAM" id="SSF56935">
    <property type="entry name" value="Porins"/>
    <property type="match status" value="1"/>
</dbReference>
<dbReference type="GO" id="GO:0009279">
    <property type="term" value="C:cell outer membrane"/>
    <property type="evidence" value="ECO:0007669"/>
    <property type="project" value="UniProtKB-SubCell"/>
</dbReference>
<keyword evidence="9 10" id="KW-0998">Cell outer membrane</keyword>
<keyword evidence="4 10" id="KW-0812">Transmembrane</keyword>
<dbReference type="InterPro" id="IPR008969">
    <property type="entry name" value="CarboxyPept-like_regulatory"/>
</dbReference>
<dbReference type="Pfam" id="PF13620">
    <property type="entry name" value="CarboxypepD_reg"/>
    <property type="match status" value="1"/>
</dbReference>
<dbReference type="GO" id="GO:0044718">
    <property type="term" value="P:siderophore transmembrane transport"/>
    <property type="evidence" value="ECO:0007669"/>
    <property type="project" value="TreeGrafter"/>
</dbReference>
<dbReference type="SUPFAM" id="SSF49464">
    <property type="entry name" value="Carboxypeptidase regulatory domain-like"/>
    <property type="match status" value="1"/>
</dbReference>
<name>A0A6J4N2A6_9BACT</name>
<keyword evidence="8" id="KW-0675">Receptor</keyword>
<comment type="similarity">
    <text evidence="10 11">Belongs to the TonB-dependent receptor family.</text>
</comment>
<evidence type="ECO:0000256" key="11">
    <source>
        <dbReference type="RuleBase" id="RU003357"/>
    </source>
</evidence>
<dbReference type="InterPro" id="IPR000531">
    <property type="entry name" value="Beta-barrel_TonB"/>
</dbReference>
<dbReference type="PANTHER" id="PTHR30069:SF29">
    <property type="entry name" value="HEMOGLOBIN AND HEMOGLOBIN-HAPTOGLOBIN-BINDING PROTEIN 1-RELATED"/>
    <property type="match status" value="1"/>
</dbReference>
<dbReference type="InterPro" id="IPR039426">
    <property type="entry name" value="TonB-dep_rcpt-like"/>
</dbReference>
<feature type="chain" id="PRO_5026713291" evidence="12">
    <location>
        <begin position="29"/>
        <end position="1015"/>
    </location>
</feature>
<comment type="subcellular location">
    <subcellularLocation>
        <location evidence="1 10">Cell outer membrane</location>
        <topology evidence="1 10">Multi-pass membrane protein</topology>
    </subcellularLocation>
</comment>
<proteinExistence type="inferred from homology"/>
<evidence type="ECO:0000256" key="12">
    <source>
        <dbReference type="SAM" id="SignalP"/>
    </source>
</evidence>
<accession>A0A6J4N2A6</accession>
<keyword evidence="5 12" id="KW-0732">Signal</keyword>
<dbReference type="Pfam" id="PF00593">
    <property type="entry name" value="TonB_dep_Rec_b-barrel"/>
    <property type="match status" value="1"/>
</dbReference>
<keyword evidence="3 10" id="KW-1134">Transmembrane beta strand</keyword>
<dbReference type="PROSITE" id="PS52016">
    <property type="entry name" value="TONB_DEPENDENT_REC_3"/>
    <property type="match status" value="1"/>
</dbReference>
<evidence type="ECO:0000256" key="9">
    <source>
        <dbReference type="ARBA" id="ARBA00023237"/>
    </source>
</evidence>
<dbReference type="InterPro" id="IPR036942">
    <property type="entry name" value="Beta-barrel_TonB_sf"/>
</dbReference>
<keyword evidence="6 11" id="KW-0798">TonB box</keyword>
<evidence type="ECO:0000256" key="2">
    <source>
        <dbReference type="ARBA" id="ARBA00022448"/>
    </source>
</evidence>
<feature type="domain" description="TonB-dependent receptor plug" evidence="14">
    <location>
        <begin position="136"/>
        <end position="265"/>
    </location>
</feature>
<dbReference type="NCBIfam" id="TIGR04056">
    <property type="entry name" value="OMP_RagA_SusC"/>
    <property type="match status" value="1"/>
</dbReference>
<feature type="signal peptide" evidence="12">
    <location>
        <begin position="1"/>
        <end position="28"/>
    </location>
</feature>